<protein>
    <recommendedName>
        <fullName evidence="5">Carboxypeptidase Q</fullName>
    </recommendedName>
    <alternativeName>
        <fullName evidence="20">Plasma glutamate carboxypeptidase</fullName>
    </alternativeName>
</protein>
<evidence type="ECO:0000256" key="8">
    <source>
        <dbReference type="ARBA" id="ARBA00022670"/>
    </source>
</evidence>
<feature type="domain" description="Peptidase M28" evidence="22">
    <location>
        <begin position="280"/>
        <end position="473"/>
    </location>
</feature>
<dbReference type="Gene3D" id="3.50.30.30">
    <property type="match status" value="1"/>
</dbReference>
<keyword evidence="8" id="KW-0645">Protease</keyword>
<evidence type="ECO:0000256" key="11">
    <source>
        <dbReference type="ARBA" id="ARBA00022801"/>
    </source>
</evidence>
<keyword evidence="7 23" id="KW-0121">Carboxypeptidase</keyword>
<comment type="subcellular location">
    <subcellularLocation>
        <location evidence="1">Endoplasmic reticulum</location>
    </subcellularLocation>
    <subcellularLocation>
        <location evidence="3">Golgi apparatus</location>
    </subcellularLocation>
    <subcellularLocation>
        <location evidence="2">Lysosome</location>
    </subcellularLocation>
    <subcellularLocation>
        <location evidence="4">Secreted</location>
    </subcellularLocation>
</comment>
<keyword evidence="15" id="KW-0482">Metalloprotease</keyword>
<evidence type="ECO:0000256" key="7">
    <source>
        <dbReference type="ARBA" id="ARBA00022645"/>
    </source>
</evidence>
<dbReference type="GO" id="GO:0005576">
    <property type="term" value="C:extracellular region"/>
    <property type="evidence" value="ECO:0007669"/>
    <property type="project" value="UniProtKB-SubCell"/>
</dbReference>
<keyword evidence="9" id="KW-0479">Metal-binding</keyword>
<keyword evidence="24" id="KW-1185">Reference proteome</keyword>
<keyword evidence="18" id="KW-0458">Lysosome</keyword>
<proteinExistence type="predicted"/>
<sequence>MKLEKTRFKVKSYIRASKLIKHMRISYIMKKGSFTLLLFTCLLSRHNLFAQQQADLETAFRQINAEVLSHSEAYVRLGESIQQIGHRLTGSPNGAKAEQYVFDLLKAYGFEEVAFQPFAINGWARESLDLRVGSPGNLQPVKAVALASTPVSAQVSGELVDMGNGLESDYAANPERAQGKIVLAALHLLPNSPQGTKNLHRSAKAALAIKYGAKGIILFNSVAGGTLLTGTASITGDLLTIPALCVGLEEGNRLKARIAEGRQEATIEMKNKAGKMQARNVIARITGSELPNEKIVVGGHLDSWDLSPGAVDNGLGAFSVLDMARTFMALGIKPKRTIEFVLFMGEEQGLLGSKAYVQQAMSNGTLDQIRFMLNFDMTNDPKGFYATLEGNRALFEEIGHSAARIDTTFKGTFSATAGLYSDHQPFMLQGIPTGGADGSTLSREALNCYHADCDVFELVNEQQMKNTVRFCSMLVYGLANTNEIPVKRLSDAEVKQLMVDNNLEEALRLGGDWRWD</sequence>
<keyword evidence="14" id="KW-0333">Golgi apparatus</keyword>
<evidence type="ECO:0000259" key="21">
    <source>
        <dbReference type="Pfam" id="PF02225"/>
    </source>
</evidence>
<dbReference type="Gene3D" id="3.40.630.10">
    <property type="entry name" value="Zn peptidases"/>
    <property type="match status" value="1"/>
</dbReference>
<evidence type="ECO:0000256" key="20">
    <source>
        <dbReference type="ARBA" id="ARBA00033328"/>
    </source>
</evidence>
<keyword evidence="13" id="KW-0862">Zinc</keyword>
<dbReference type="Proteomes" id="UP000190541">
    <property type="component" value="Unassembled WGS sequence"/>
</dbReference>
<evidence type="ECO:0000256" key="19">
    <source>
        <dbReference type="ARBA" id="ARBA00025833"/>
    </source>
</evidence>
<keyword evidence="6" id="KW-0964">Secreted</keyword>
<dbReference type="PANTHER" id="PTHR12053:SF3">
    <property type="entry name" value="CARBOXYPEPTIDASE Q"/>
    <property type="match status" value="1"/>
</dbReference>
<evidence type="ECO:0000313" key="23">
    <source>
        <dbReference type="EMBL" id="SKB72916.1"/>
    </source>
</evidence>
<evidence type="ECO:0000256" key="9">
    <source>
        <dbReference type="ARBA" id="ARBA00022723"/>
    </source>
</evidence>
<keyword evidence="12" id="KW-0256">Endoplasmic reticulum</keyword>
<keyword evidence="17" id="KW-0325">Glycoprotein</keyword>
<evidence type="ECO:0000256" key="3">
    <source>
        <dbReference type="ARBA" id="ARBA00004555"/>
    </source>
</evidence>
<evidence type="ECO:0000256" key="18">
    <source>
        <dbReference type="ARBA" id="ARBA00023228"/>
    </source>
</evidence>
<evidence type="ECO:0000256" key="15">
    <source>
        <dbReference type="ARBA" id="ARBA00023049"/>
    </source>
</evidence>
<evidence type="ECO:0000256" key="10">
    <source>
        <dbReference type="ARBA" id="ARBA00022729"/>
    </source>
</evidence>
<evidence type="ECO:0000256" key="2">
    <source>
        <dbReference type="ARBA" id="ARBA00004371"/>
    </source>
</evidence>
<evidence type="ECO:0000256" key="1">
    <source>
        <dbReference type="ARBA" id="ARBA00004240"/>
    </source>
</evidence>
<evidence type="ECO:0000256" key="6">
    <source>
        <dbReference type="ARBA" id="ARBA00022525"/>
    </source>
</evidence>
<evidence type="ECO:0000313" key="24">
    <source>
        <dbReference type="Proteomes" id="UP000190541"/>
    </source>
</evidence>
<feature type="domain" description="PA" evidence="21">
    <location>
        <begin position="155"/>
        <end position="254"/>
    </location>
</feature>
<dbReference type="InterPro" id="IPR007484">
    <property type="entry name" value="Peptidase_M28"/>
</dbReference>
<dbReference type="GO" id="GO:0004180">
    <property type="term" value="F:carboxypeptidase activity"/>
    <property type="evidence" value="ECO:0007669"/>
    <property type="project" value="UniProtKB-KW"/>
</dbReference>
<dbReference type="InterPro" id="IPR003137">
    <property type="entry name" value="PA_domain"/>
</dbReference>
<name>A0A1T5DMK3_9SPHI</name>
<reference evidence="23 24" key="1">
    <citation type="submission" date="2017-02" db="EMBL/GenBank/DDBJ databases">
        <authorList>
            <person name="Peterson S.W."/>
        </authorList>
    </citation>
    <scope>NUCLEOTIDE SEQUENCE [LARGE SCALE GENOMIC DNA]</scope>
    <source>
        <strain evidence="23 24">DSM 22899</strain>
    </source>
</reference>
<dbReference type="SUPFAM" id="SSF52025">
    <property type="entry name" value="PA domain"/>
    <property type="match status" value="1"/>
</dbReference>
<dbReference type="PANTHER" id="PTHR12053">
    <property type="entry name" value="PROTEASE FAMILY M28 PLASMA GLUTAMATE CARBOXYPEPTIDASE-RELATED"/>
    <property type="match status" value="1"/>
</dbReference>
<evidence type="ECO:0000256" key="13">
    <source>
        <dbReference type="ARBA" id="ARBA00022833"/>
    </source>
</evidence>
<keyword evidence="10" id="KW-0732">Signal</keyword>
<evidence type="ECO:0000256" key="17">
    <source>
        <dbReference type="ARBA" id="ARBA00023180"/>
    </source>
</evidence>
<keyword evidence="11" id="KW-0378">Hydrolase</keyword>
<dbReference type="InterPro" id="IPR039866">
    <property type="entry name" value="CPQ"/>
</dbReference>
<dbReference type="GO" id="GO:0006508">
    <property type="term" value="P:proteolysis"/>
    <property type="evidence" value="ECO:0007669"/>
    <property type="project" value="UniProtKB-KW"/>
</dbReference>
<evidence type="ECO:0000256" key="12">
    <source>
        <dbReference type="ARBA" id="ARBA00022824"/>
    </source>
</evidence>
<dbReference type="Pfam" id="PF04389">
    <property type="entry name" value="Peptidase_M28"/>
    <property type="match status" value="1"/>
</dbReference>
<accession>A0A1T5DMK3</accession>
<evidence type="ECO:0000256" key="4">
    <source>
        <dbReference type="ARBA" id="ARBA00004613"/>
    </source>
</evidence>
<evidence type="ECO:0000259" key="22">
    <source>
        <dbReference type="Pfam" id="PF04389"/>
    </source>
</evidence>
<evidence type="ECO:0000256" key="16">
    <source>
        <dbReference type="ARBA" id="ARBA00023145"/>
    </source>
</evidence>
<dbReference type="InterPro" id="IPR046450">
    <property type="entry name" value="PA_dom_sf"/>
</dbReference>
<keyword evidence="16" id="KW-0865">Zymogen</keyword>
<evidence type="ECO:0000256" key="14">
    <source>
        <dbReference type="ARBA" id="ARBA00023034"/>
    </source>
</evidence>
<dbReference type="AlphaFoldDB" id="A0A1T5DMK3"/>
<dbReference type="EMBL" id="FUYS01000007">
    <property type="protein sequence ID" value="SKB72916.1"/>
    <property type="molecule type" value="Genomic_DNA"/>
</dbReference>
<dbReference type="GO" id="GO:0070573">
    <property type="term" value="F:metallodipeptidase activity"/>
    <property type="evidence" value="ECO:0007669"/>
    <property type="project" value="InterPro"/>
</dbReference>
<comment type="subunit">
    <text evidence="19">Homodimer. The monomeric form is inactive while the homodimer is active.</text>
</comment>
<dbReference type="Pfam" id="PF02225">
    <property type="entry name" value="PA"/>
    <property type="match status" value="1"/>
</dbReference>
<evidence type="ECO:0000256" key="5">
    <source>
        <dbReference type="ARBA" id="ARBA00014116"/>
    </source>
</evidence>
<dbReference type="SUPFAM" id="SSF53187">
    <property type="entry name" value="Zn-dependent exopeptidases"/>
    <property type="match status" value="1"/>
</dbReference>
<dbReference type="GO" id="GO:0046872">
    <property type="term" value="F:metal ion binding"/>
    <property type="evidence" value="ECO:0007669"/>
    <property type="project" value="UniProtKB-KW"/>
</dbReference>
<organism evidence="23 24">
    <name type="scientific">Parapedobacter luteus</name>
    <dbReference type="NCBI Taxonomy" id="623280"/>
    <lineage>
        <taxon>Bacteria</taxon>
        <taxon>Pseudomonadati</taxon>
        <taxon>Bacteroidota</taxon>
        <taxon>Sphingobacteriia</taxon>
        <taxon>Sphingobacteriales</taxon>
        <taxon>Sphingobacteriaceae</taxon>
        <taxon>Parapedobacter</taxon>
    </lineage>
</organism>
<gene>
    <name evidence="23" type="ORF">SAMN05660226_02847</name>
</gene>
<dbReference type="GO" id="GO:0005764">
    <property type="term" value="C:lysosome"/>
    <property type="evidence" value="ECO:0007669"/>
    <property type="project" value="UniProtKB-SubCell"/>
</dbReference>
<dbReference type="STRING" id="623280.SAMN05660226_02847"/>